<gene>
    <name evidence="1" type="ORF">AACH06_22380</name>
</gene>
<accession>A0ABU9BUC6</accession>
<keyword evidence="2" id="KW-1185">Reference proteome</keyword>
<dbReference type="EMBL" id="JBBUTG010000018">
    <property type="protein sequence ID" value="MEK8033578.1"/>
    <property type="molecule type" value="Genomic_DNA"/>
</dbReference>
<dbReference type="RefSeq" id="WP_341428003.1">
    <property type="nucleotide sequence ID" value="NZ_JBBUTG010000018.1"/>
</dbReference>
<name>A0ABU9BUC6_9BURK</name>
<proteinExistence type="predicted"/>
<organism evidence="1 2">
    <name type="scientific">Ideonella lacteola</name>
    <dbReference type="NCBI Taxonomy" id="2984193"/>
    <lineage>
        <taxon>Bacteria</taxon>
        <taxon>Pseudomonadati</taxon>
        <taxon>Pseudomonadota</taxon>
        <taxon>Betaproteobacteria</taxon>
        <taxon>Burkholderiales</taxon>
        <taxon>Sphaerotilaceae</taxon>
        <taxon>Ideonella</taxon>
    </lineage>
</organism>
<dbReference type="Proteomes" id="UP001371218">
    <property type="component" value="Unassembled WGS sequence"/>
</dbReference>
<protein>
    <submittedName>
        <fullName evidence="1">Uncharacterized protein</fullName>
    </submittedName>
</protein>
<evidence type="ECO:0000313" key="2">
    <source>
        <dbReference type="Proteomes" id="UP001371218"/>
    </source>
</evidence>
<evidence type="ECO:0000313" key="1">
    <source>
        <dbReference type="EMBL" id="MEK8033578.1"/>
    </source>
</evidence>
<reference evidence="1 2" key="1">
    <citation type="submission" date="2024-04" db="EMBL/GenBank/DDBJ databases">
        <title>Novel species of the genus Ideonella isolated from streams.</title>
        <authorList>
            <person name="Lu H."/>
        </authorList>
    </citation>
    <scope>NUCLEOTIDE SEQUENCE [LARGE SCALE GENOMIC DNA]</scope>
    <source>
        <strain evidence="1 2">DXS29W</strain>
    </source>
</reference>
<comment type="caution">
    <text evidence="1">The sequence shown here is derived from an EMBL/GenBank/DDBJ whole genome shotgun (WGS) entry which is preliminary data.</text>
</comment>
<sequence>MHTLRRWITHPVLALVATLLAGVFETLALARSRGASRLRSLR</sequence>